<reference evidence="4" key="1">
    <citation type="submission" date="2017-05" db="EMBL/GenBank/DDBJ databases">
        <authorList>
            <person name="Kirkegaard R."/>
            <person name="Mcilroy J S."/>
        </authorList>
    </citation>
    <scope>NUCLEOTIDE SEQUENCE [LARGE SCALE GENOMIC DNA]</scope>
</reference>
<dbReference type="Pfam" id="PF13614">
    <property type="entry name" value="AAA_31"/>
    <property type="match status" value="1"/>
</dbReference>
<evidence type="ECO:0000313" key="3">
    <source>
        <dbReference type="EMBL" id="SMX54568.1"/>
    </source>
</evidence>
<dbReference type="SUPFAM" id="SSF52540">
    <property type="entry name" value="P-loop containing nucleoside triphosphate hydrolases"/>
    <property type="match status" value="1"/>
</dbReference>
<dbReference type="PRINTS" id="PR00091">
    <property type="entry name" value="NITROGNASEII"/>
</dbReference>
<organism evidence="3 4">
    <name type="scientific">Candidatus Brevifilum fermentans</name>
    <dbReference type="NCBI Taxonomy" id="1986204"/>
    <lineage>
        <taxon>Bacteria</taxon>
        <taxon>Bacillati</taxon>
        <taxon>Chloroflexota</taxon>
        <taxon>Anaerolineae</taxon>
        <taxon>Anaerolineales</taxon>
        <taxon>Anaerolineaceae</taxon>
        <taxon>Candidatus Brevifilum</taxon>
    </lineage>
</organism>
<dbReference type="PANTHER" id="PTHR13696">
    <property type="entry name" value="P-LOOP CONTAINING NUCLEOSIDE TRIPHOSPHATE HYDROLASE"/>
    <property type="match status" value="1"/>
</dbReference>
<sequence length="273" mass="29641">MKKDSVMALGRIYTIVNQKGGVGKTTTAINLGAYLGYFGQRVLIVDIDPQANATSCLGIDKQTVNGGAYNVLIGAQPILSQILHNPRFKISILPSTPALAGAEIELIDMQNREFTLKNVLEPVKFRYDYILIDCPPSLGLLTLNGLVAAANGVLIPVQCEFLPLEGLGQLTTTINLVKSSLFGSLQIRGVILTMFDRRTNLAADVVREVRNHFGDRVFDAIIPRSIRLAEAPSYGLPISVYAPDSIAAHAYKALARELLLADQVQIPIVQETN</sequence>
<evidence type="ECO:0000256" key="1">
    <source>
        <dbReference type="ARBA" id="ARBA00006976"/>
    </source>
</evidence>
<evidence type="ECO:0000313" key="4">
    <source>
        <dbReference type="Proteomes" id="UP000195514"/>
    </source>
</evidence>
<dbReference type="InterPro" id="IPR025669">
    <property type="entry name" value="AAA_dom"/>
</dbReference>
<comment type="similarity">
    <text evidence="1">Belongs to the ParA family.</text>
</comment>
<protein>
    <submittedName>
        <fullName evidence="3">Sporulation initiation inhibitor protein Soj</fullName>
        <ecNumber evidence="3">3.6.-.-</ecNumber>
    </submittedName>
</protein>
<dbReference type="Gene3D" id="3.40.50.300">
    <property type="entry name" value="P-loop containing nucleotide triphosphate hydrolases"/>
    <property type="match status" value="1"/>
</dbReference>
<dbReference type="EC" id="3.6.-.-" evidence="3"/>
<feature type="domain" description="AAA" evidence="2">
    <location>
        <begin position="11"/>
        <end position="186"/>
    </location>
</feature>
<dbReference type="EMBL" id="LT859958">
    <property type="protein sequence ID" value="SMX54568.1"/>
    <property type="molecule type" value="Genomic_DNA"/>
</dbReference>
<gene>
    <name evidence="3" type="primary">soj</name>
    <name evidence="3" type="ORF">CFX1CAM_1503</name>
</gene>
<evidence type="ECO:0000259" key="2">
    <source>
        <dbReference type="Pfam" id="PF13614"/>
    </source>
</evidence>
<accession>A0A1Y6K6P7</accession>
<dbReference type="PANTHER" id="PTHR13696:SF52">
    <property type="entry name" value="PARA FAMILY PROTEIN CT_582"/>
    <property type="match status" value="1"/>
</dbReference>
<dbReference type="InterPro" id="IPR050678">
    <property type="entry name" value="DNA_Partitioning_ATPase"/>
</dbReference>
<dbReference type="CDD" id="cd02042">
    <property type="entry name" value="ParAB_family"/>
    <property type="match status" value="1"/>
</dbReference>
<dbReference type="AlphaFoldDB" id="A0A1Y6K6P7"/>
<name>A0A1Y6K6P7_9CHLR</name>
<dbReference type="KEGG" id="abat:CFX1CAM_1503"/>
<keyword evidence="3" id="KW-0378">Hydrolase</keyword>
<keyword evidence="4" id="KW-1185">Reference proteome</keyword>
<dbReference type="Proteomes" id="UP000195514">
    <property type="component" value="Chromosome I"/>
</dbReference>
<dbReference type="GO" id="GO:0016787">
    <property type="term" value="F:hydrolase activity"/>
    <property type="evidence" value="ECO:0007669"/>
    <property type="project" value="UniProtKB-KW"/>
</dbReference>
<dbReference type="InterPro" id="IPR027417">
    <property type="entry name" value="P-loop_NTPase"/>
</dbReference>
<proteinExistence type="inferred from homology"/>
<dbReference type="FunFam" id="3.40.50.300:FF:000285">
    <property type="entry name" value="Sporulation initiation inhibitor Soj"/>
    <property type="match status" value="1"/>
</dbReference>